<reference evidence="1" key="1">
    <citation type="journal article" date="2020" name="Stud. Mycol.">
        <title>101 Dothideomycetes genomes: a test case for predicting lifestyles and emergence of pathogens.</title>
        <authorList>
            <person name="Haridas S."/>
            <person name="Albert R."/>
            <person name="Binder M."/>
            <person name="Bloem J."/>
            <person name="Labutti K."/>
            <person name="Salamov A."/>
            <person name="Andreopoulos B."/>
            <person name="Baker S."/>
            <person name="Barry K."/>
            <person name="Bills G."/>
            <person name="Bluhm B."/>
            <person name="Cannon C."/>
            <person name="Castanera R."/>
            <person name="Culley D."/>
            <person name="Daum C."/>
            <person name="Ezra D."/>
            <person name="Gonzalez J."/>
            <person name="Henrissat B."/>
            <person name="Kuo A."/>
            <person name="Liang C."/>
            <person name="Lipzen A."/>
            <person name="Lutzoni F."/>
            <person name="Magnuson J."/>
            <person name="Mondo S."/>
            <person name="Nolan M."/>
            <person name="Ohm R."/>
            <person name="Pangilinan J."/>
            <person name="Park H.-J."/>
            <person name="Ramirez L."/>
            <person name="Alfaro M."/>
            <person name="Sun H."/>
            <person name="Tritt A."/>
            <person name="Yoshinaga Y."/>
            <person name="Zwiers L.-H."/>
            <person name="Turgeon B."/>
            <person name="Goodwin S."/>
            <person name="Spatafora J."/>
            <person name="Crous P."/>
            <person name="Grigoriev I."/>
        </authorList>
    </citation>
    <scope>NUCLEOTIDE SEQUENCE</scope>
    <source>
        <strain evidence="1">CBS 107.79</strain>
    </source>
</reference>
<name>A0A6A5VAU7_9PLEO</name>
<protein>
    <submittedName>
        <fullName evidence="1">Uncharacterized protein</fullName>
    </submittedName>
</protein>
<sequence length="188" mass="22523">MSKISDIPKLDKRTFEFLYEKLKDAWYAYNDKNTEELRTFTNEKSDLWKVVQDEDRVERLLKEGSENSAHLVELSRRLWQKYFKWEKEPDPHQEKFRLDILCGVYGHQLALQAVVWPPNYAEIWRPKPEWNEMYKDVKDAWCCLNYLDLENEDGERIEGEQKLLKAFTYPSALQSYSIDKSKDCIASL</sequence>
<proteinExistence type="predicted"/>
<evidence type="ECO:0000313" key="1">
    <source>
        <dbReference type="EMBL" id="KAF1974563.1"/>
    </source>
</evidence>
<dbReference type="EMBL" id="ML976674">
    <property type="protein sequence ID" value="KAF1974563.1"/>
    <property type="molecule type" value="Genomic_DNA"/>
</dbReference>
<organism evidence="1 2">
    <name type="scientific">Bimuria novae-zelandiae CBS 107.79</name>
    <dbReference type="NCBI Taxonomy" id="1447943"/>
    <lineage>
        <taxon>Eukaryota</taxon>
        <taxon>Fungi</taxon>
        <taxon>Dikarya</taxon>
        <taxon>Ascomycota</taxon>
        <taxon>Pezizomycotina</taxon>
        <taxon>Dothideomycetes</taxon>
        <taxon>Pleosporomycetidae</taxon>
        <taxon>Pleosporales</taxon>
        <taxon>Massarineae</taxon>
        <taxon>Didymosphaeriaceae</taxon>
        <taxon>Bimuria</taxon>
    </lineage>
</organism>
<dbReference type="AlphaFoldDB" id="A0A6A5VAU7"/>
<accession>A0A6A5VAU7</accession>
<dbReference type="Proteomes" id="UP000800036">
    <property type="component" value="Unassembled WGS sequence"/>
</dbReference>
<gene>
    <name evidence="1" type="ORF">BU23DRAFT_553230</name>
</gene>
<evidence type="ECO:0000313" key="2">
    <source>
        <dbReference type="Proteomes" id="UP000800036"/>
    </source>
</evidence>
<keyword evidence="2" id="KW-1185">Reference proteome</keyword>